<gene>
    <name evidence="2" type="ORF">ENM88_00545</name>
    <name evidence="1" type="ORF">ENP77_00030</name>
</gene>
<dbReference type="EMBL" id="DSKP01000002">
    <property type="protein sequence ID" value="HEB48179.1"/>
    <property type="molecule type" value="Genomic_DNA"/>
</dbReference>
<organism evidence="1">
    <name type="scientific">Thermofilum pendens</name>
    <dbReference type="NCBI Taxonomy" id="2269"/>
    <lineage>
        <taxon>Archaea</taxon>
        <taxon>Thermoproteota</taxon>
        <taxon>Thermoprotei</taxon>
        <taxon>Thermofilales</taxon>
        <taxon>Thermofilaceae</taxon>
        <taxon>Thermofilum</taxon>
    </lineage>
</organism>
<dbReference type="EMBL" id="DRZM01000019">
    <property type="protein sequence ID" value="HHP04220.1"/>
    <property type="molecule type" value="Genomic_DNA"/>
</dbReference>
<comment type="caution">
    <text evidence="1">The sequence shown here is derived from an EMBL/GenBank/DDBJ whole genome shotgun (WGS) entry which is preliminary data.</text>
</comment>
<dbReference type="AlphaFoldDB" id="A0A7C1T5D3"/>
<dbReference type="Gene3D" id="3.40.1520.10">
    <property type="entry name" value="Ta1353-like"/>
    <property type="match status" value="1"/>
</dbReference>
<sequence length="169" mass="18452">MSAQASTSWRIEVVDMVIPPKANIIVGQTHFIKSVEDIAEAVVNSVPGVKFGLAFNEASGDRLVRFDGNDEELVKAAVENARRIGAGHVFVLLIRDAWPINVLNQLKMVPEVARIFCATANPLQVVVVETGQGRGVLGVVDGFTVVGVEGEEDKRKRIEFLRKIGYKRA</sequence>
<reference evidence="1" key="1">
    <citation type="journal article" date="2020" name="mSystems">
        <title>Genome- and Community-Level Interaction Insights into Carbon Utilization and Element Cycling Functions of Hydrothermarchaeota in Hydrothermal Sediment.</title>
        <authorList>
            <person name="Zhou Z."/>
            <person name="Liu Y."/>
            <person name="Xu W."/>
            <person name="Pan J."/>
            <person name="Luo Z.H."/>
            <person name="Li M."/>
        </authorList>
    </citation>
    <scope>NUCLEOTIDE SEQUENCE [LARGE SCALE GENOMIC DNA]</scope>
    <source>
        <strain evidence="2">SpSt-1125</strain>
        <strain evidence="1">SpSt-25</strain>
    </source>
</reference>
<dbReference type="GO" id="GO:0016740">
    <property type="term" value="F:transferase activity"/>
    <property type="evidence" value="ECO:0007669"/>
    <property type="project" value="UniProtKB-KW"/>
</dbReference>
<evidence type="ECO:0000313" key="1">
    <source>
        <dbReference type="EMBL" id="HEB48179.1"/>
    </source>
</evidence>
<evidence type="ECO:0000313" key="2">
    <source>
        <dbReference type="EMBL" id="HHP04220.1"/>
    </source>
</evidence>
<dbReference type="PANTHER" id="PTHR36155:SF1">
    <property type="entry name" value="BLL5354 PROTEIN"/>
    <property type="match status" value="1"/>
</dbReference>
<dbReference type="SUPFAM" id="SSF103165">
    <property type="entry name" value="Ta1353-like"/>
    <property type="match status" value="1"/>
</dbReference>
<protein>
    <submittedName>
        <fullName evidence="1">Adenosine monophosphate-protein transferase</fullName>
    </submittedName>
</protein>
<keyword evidence="1" id="KW-0808">Transferase</keyword>
<dbReference type="InterPro" id="IPR007153">
    <property type="entry name" value="Adenosine_kinase"/>
</dbReference>
<dbReference type="Pfam" id="PF04008">
    <property type="entry name" value="Adenosine_kin"/>
    <property type="match status" value="1"/>
</dbReference>
<dbReference type="PANTHER" id="PTHR36155">
    <property type="entry name" value="BLL5354 PROTEIN"/>
    <property type="match status" value="1"/>
</dbReference>
<dbReference type="InterPro" id="IPR036902">
    <property type="entry name" value="Ta1353-like_sf"/>
</dbReference>
<name>A0A7C1T5D3_THEPE</name>
<proteinExistence type="predicted"/>
<accession>A0A7C1T5D3</accession>